<dbReference type="AlphaFoldDB" id="A0A2P2PBC0"/>
<proteinExistence type="predicted"/>
<sequence>MTIEATHTRPWKHKQVLMEDLKAITNMKELYCGACDDTRLSML</sequence>
<protein>
    <submittedName>
        <fullName evidence="1">Uncharacterized protein</fullName>
    </submittedName>
</protein>
<name>A0A2P2PBC0_RHIMU</name>
<dbReference type="EMBL" id="GGEC01071541">
    <property type="protein sequence ID" value="MBX52025.1"/>
    <property type="molecule type" value="Transcribed_RNA"/>
</dbReference>
<organism evidence="1">
    <name type="scientific">Rhizophora mucronata</name>
    <name type="common">Asiatic mangrove</name>
    <dbReference type="NCBI Taxonomy" id="61149"/>
    <lineage>
        <taxon>Eukaryota</taxon>
        <taxon>Viridiplantae</taxon>
        <taxon>Streptophyta</taxon>
        <taxon>Embryophyta</taxon>
        <taxon>Tracheophyta</taxon>
        <taxon>Spermatophyta</taxon>
        <taxon>Magnoliopsida</taxon>
        <taxon>eudicotyledons</taxon>
        <taxon>Gunneridae</taxon>
        <taxon>Pentapetalae</taxon>
        <taxon>rosids</taxon>
        <taxon>fabids</taxon>
        <taxon>Malpighiales</taxon>
        <taxon>Rhizophoraceae</taxon>
        <taxon>Rhizophora</taxon>
    </lineage>
</organism>
<accession>A0A2P2PBC0</accession>
<reference evidence="1" key="1">
    <citation type="submission" date="2018-02" db="EMBL/GenBank/DDBJ databases">
        <title>Rhizophora mucronata_Transcriptome.</title>
        <authorList>
            <person name="Meera S.P."/>
            <person name="Sreeshan A."/>
            <person name="Augustine A."/>
        </authorList>
    </citation>
    <scope>NUCLEOTIDE SEQUENCE</scope>
    <source>
        <tissue evidence="1">Leaf</tissue>
    </source>
</reference>
<evidence type="ECO:0000313" key="1">
    <source>
        <dbReference type="EMBL" id="MBX52025.1"/>
    </source>
</evidence>